<feature type="compositionally biased region" description="Basic and acidic residues" evidence="1">
    <location>
        <begin position="248"/>
        <end position="259"/>
    </location>
</feature>
<dbReference type="EMBL" id="JH651138">
    <property type="protein sequence ID" value="EXA29175.1"/>
    <property type="molecule type" value="Genomic_DNA"/>
</dbReference>
<dbReference type="HOGENOM" id="CLU_070151_0_0_1"/>
<proteinExistence type="predicted"/>
<accession>W9NMT4</accession>
<gene>
    <name evidence="2" type="ORF">FOVG_19291</name>
</gene>
<feature type="compositionally biased region" description="Polar residues" evidence="1">
    <location>
        <begin position="71"/>
        <end position="87"/>
    </location>
</feature>
<dbReference type="AlphaFoldDB" id="W9NMT4"/>
<dbReference type="Proteomes" id="UP000030751">
    <property type="component" value="Unassembled WGS sequence"/>
</dbReference>
<evidence type="ECO:0008006" key="3">
    <source>
        <dbReference type="Google" id="ProtNLM"/>
    </source>
</evidence>
<feature type="region of interest" description="Disordered" evidence="1">
    <location>
        <begin position="248"/>
        <end position="356"/>
    </location>
</feature>
<organism evidence="2">
    <name type="scientific">Fusarium oxysporum f. sp. pisi HDV247</name>
    <dbReference type="NCBI Taxonomy" id="1080344"/>
    <lineage>
        <taxon>Eukaryota</taxon>
        <taxon>Fungi</taxon>
        <taxon>Dikarya</taxon>
        <taxon>Ascomycota</taxon>
        <taxon>Pezizomycotina</taxon>
        <taxon>Sordariomycetes</taxon>
        <taxon>Hypocreomycetidae</taxon>
        <taxon>Hypocreales</taxon>
        <taxon>Nectriaceae</taxon>
        <taxon>Fusarium</taxon>
        <taxon>Fusarium oxysporum species complex</taxon>
    </lineage>
</organism>
<feature type="compositionally biased region" description="Polar residues" evidence="1">
    <location>
        <begin position="300"/>
        <end position="320"/>
    </location>
</feature>
<dbReference type="OrthoDB" id="5106836at2759"/>
<protein>
    <recommendedName>
        <fullName evidence="3">Myb/SANT-like domain-containing protein</fullName>
    </recommendedName>
</protein>
<evidence type="ECO:0000256" key="1">
    <source>
        <dbReference type="SAM" id="MobiDB-lite"/>
    </source>
</evidence>
<evidence type="ECO:0000313" key="2">
    <source>
        <dbReference type="EMBL" id="EXA29175.1"/>
    </source>
</evidence>
<sequence>MRVTAFPTRTEVIVTSDGRGRRLLLSTVNFDINIYKWTVKQALTLRNSVPNISQRQLRSIRVEEAGEGTHQESTPPATASASQNRNTRGWRWSDDQILYFLELLLAARRQGKLRITKNKHIYLVLTGFLQYFSRRWPEVQWTTRTLSNRLTLEKRFWRAFRDAVSRSETAFDEESARIITTEENQQLIIKRHGSEGRKVIRDGLLVSDSITYDSWEEIFNNDAVAGRRIHTARDDSFWRERSAERRERLEETADGRGDDSDNSFDDILPERRSEPSQETDTSVFTPVGDSEIDEIIVGGESQSQQRSQAPDNSQQRSSAPQGRRRSSGCGDNTAAPPPNSRTIATRKRKRTGDSWEEMKEILIQRDTKRKHTLVRRSEGSEDTELAIKDCIMIMEDRGRDVVLRIVSWISQDPINAVV</sequence>
<name>W9NMT4_FUSOX</name>
<reference evidence="2" key="1">
    <citation type="submission" date="2011-10" db="EMBL/GenBank/DDBJ databases">
        <title>The Genome Sequence of Fusarium oxysporum HDV247.</title>
        <authorList>
            <consortium name="The Broad Institute Genome Sequencing Platform"/>
            <person name="Ma L.-J."/>
            <person name="Gale L.R."/>
            <person name="Schwartz D.C."/>
            <person name="Zhou S."/>
            <person name="Corby-Kistler H."/>
            <person name="Young S.K."/>
            <person name="Zeng Q."/>
            <person name="Gargeya S."/>
            <person name="Fitzgerald M."/>
            <person name="Haas B."/>
            <person name="Abouelleil A."/>
            <person name="Alvarado L."/>
            <person name="Arachchi H.M."/>
            <person name="Berlin A."/>
            <person name="Brown A."/>
            <person name="Chapman S.B."/>
            <person name="Chen Z."/>
            <person name="Dunbar C."/>
            <person name="Freedman E."/>
            <person name="Gearin G."/>
            <person name="Goldberg J."/>
            <person name="Griggs A."/>
            <person name="Gujja S."/>
            <person name="Heiman D."/>
            <person name="Howarth C."/>
            <person name="Larson L."/>
            <person name="Lui A."/>
            <person name="MacDonald P.J.P."/>
            <person name="Montmayeur A."/>
            <person name="Murphy C."/>
            <person name="Neiman D."/>
            <person name="Pearson M."/>
            <person name="Priest M."/>
            <person name="Roberts A."/>
            <person name="Saif S."/>
            <person name="Shea T."/>
            <person name="Shenoy N."/>
            <person name="Sisk P."/>
            <person name="Stolte C."/>
            <person name="Sykes S."/>
            <person name="Wortman J."/>
            <person name="Nusbaum C."/>
            <person name="Birren B."/>
        </authorList>
    </citation>
    <scope>NUCLEOTIDE SEQUENCE [LARGE SCALE GENOMIC DNA]</scope>
    <source>
        <strain evidence="2">HDV247</strain>
    </source>
</reference>
<feature type="region of interest" description="Disordered" evidence="1">
    <location>
        <begin position="65"/>
        <end position="87"/>
    </location>
</feature>
<reference evidence="2" key="2">
    <citation type="submission" date="2012-05" db="EMBL/GenBank/DDBJ databases">
        <title>Annotation of the Genome Sequence of Fusarium oxysporum HDV247.</title>
        <authorList>
            <consortium name="The Broad Institute Genomics Platform"/>
            <person name="Ma L.-J."/>
            <person name="Corby-Kistler H."/>
            <person name="Broz K."/>
            <person name="Gale L.R."/>
            <person name="Jonkers W."/>
            <person name="O'Donnell K."/>
            <person name="Ploetz R."/>
            <person name="Steinberg C."/>
            <person name="Schwartz D.C."/>
            <person name="VanEtten H."/>
            <person name="Zhou S."/>
            <person name="Young S.K."/>
            <person name="Zeng Q."/>
            <person name="Gargeya S."/>
            <person name="Fitzgerald M."/>
            <person name="Abouelleil A."/>
            <person name="Alvarado L."/>
            <person name="Chapman S.B."/>
            <person name="Gainer-Dewar J."/>
            <person name="Goldberg J."/>
            <person name="Griggs A."/>
            <person name="Gujja S."/>
            <person name="Hansen M."/>
            <person name="Howarth C."/>
            <person name="Imamovic A."/>
            <person name="Ireland A."/>
            <person name="Larimer J."/>
            <person name="McCowan C."/>
            <person name="Murphy C."/>
            <person name="Pearson M."/>
            <person name="Poon T.W."/>
            <person name="Priest M."/>
            <person name="Roberts A."/>
            <person name="Saif S."/>
            <person name="Shea T."/>
            <person name="Sykes S."/>
            <person name="Wortman J."/>
            <person name="Nusbaum C."/>
            <person name="Birren B."/>
        </authorList>
    </citation>
    <scope>NUCLEOTIDE SEQUENCE</scope>
    <source>
        <strain evidence="2">HDV247</strain>
    </source>
</reference>